<dbReference type="Pfam" id="PF12654">
    <property type="entry name" value="DUF3786"/>
    <property type="match status" value="1"/>
</dbReference>
<feature type="domain" description="DUF3786" evidence="1">
    <location>
        <begin position="26"/>
        <end position="206"/>
    </location>
</feature>
<protein>
    <submittedName>
        <fullName evidence="2">DUF3786 domain-containing protein</fullName>
    </submittedName>
</protein>
<organism evidence="2 3">
    <name type="scientific">Muricoprocola aceti</name>
    <dbReference type="NCBI Taxonomy" id="2981772"/>
    <lineage>
        <taxon>Bacteria</taxon>
        <taxon>Bacillati</taxon>
        <taxon>Bacillota</taxon>
        <taxon>Clostridia</taxon>
        <taxon>Lachnospirales</taxon>
        <taxon>Lachnospiraceae</taxon>
        <taxon>Muricoprocola</taxon>
    </lineage>
</organism>
<gene>
    <name evidence="2" type="ORF">OCV47_01110</name>
</gene>
<name>A0ABT2SI60_9FIRM</name>
<dbReference type="Proteomes" id="UP001652338">
    <property type="component" value="Unassembled WGS sequence"/>
</dbReference>
<evidence type="ECO:0000313" key="2">
    <source>
        <dbReference type="EMBL" id="MCU6723965.1"/>
    </source>
</evidence>
<dbReference type="InterPro" id="IPR024264">
    <property type="entry name" value="DUF3786"/>
</dbReference>
<sequence>MNLDYAKNSIEEVPFGQYLEQFQALDPKAAAVRTGIPYDAERKCFTMRMLQRTYEISWPECKVTCLDKTEGVFAIMEDAVDAKIFAIRYLLNGVQSDSTGKFLTYRELPSGDLYFQQFQGRCLMRLAYGFGFKLDKFAEIMDRLGAKKLSYGDVSYEVEFINGHFVRFILWAGDDEFPPSSQILFSDNFPLSFETYDLAVVGDISITTLKKMQ</sequence>
<dbReference type="EMBL" id="JAOQKE010000001">
    <property type="protein sequence ID" value="MCU6723965.1"/>
    <property type="molecule type" value="Genomic_DNA"/>
</dbReference>
<evidence type="ECO:0000259" key="1">
    <source>
        <dbReference type="Pfam" id="PF12654"/>
    </source>
</evidence>
<evidence type="ECO:0000313" key="3">
    <source>
        <dbReference type="Proteomes" id="UP001652338"/>
    </source>
</evidence>
<accession>A0ABT2SI60</accession>
<dbReference type="RefSeq" id="WP_262653153.1">
    <property type="nucleotide sequence ID" value="NZ_JAOQKE010000001.1"/>
</dbReference>
<reference evidence="2 3" key="1">
    <citation type="journal article" date="2021" name="ISME Commun">
        <title>Automated analysis of genomic sequences facilitates high-throughput and comprehensive description of bacteria.</title>
        <authorList>
            <person name="Hitch T.C.A."/>
        </authorList>
    </citation>
    <scope>NUCLEOTIDE SEQUENCE [LARGE SCALE GENOMIC DNA]</scope>
    <source>
        <strain evidence="2 3">Sanger_29</strain>
    </source>
</reference>
<proteinExistence type="predicted"/>
<comment type="caution">
    <text evidence="2">The sequence shown here is derived from an EMBL/GenBank/DDBJ whole genome shotgun (WGS) entry which is preliminary data.</text>
</comment>
<keyword evidence="3" id="KW-1185">Reference proteome</keyword>